<dbReference type="PANTHER" id="PTHR36840">
    <property type="entry name" value="BLL5714 PROTEIN"/>
    <property type="match status" value="1"/>
</dbReference>
<keyword evidence="2" id="KW-0472">Membrane</keyword>
<dbReference type="PANTHER" id="PTHR36840:SF1">
    <property type="entry name" value="BLL5714 PROTEIN"/>
    <property type="match status" value="1"/>
</dbReference>
<feature type="transmembrane region" description="Helical" evidence="2">
    <location>
        <begin position="324"/>
        <end position="344"/>
    </location>
</feature>
<feature type="transmembrane region" description="Helical" evidence="2">
    <location>
        <begin position="427"/>
        <end position="447"/>
    </location>
</feature>
<keyword evidence="2" id="KW-0812">Transmembrane</keyword>
<reference evidence="3" key="1">
    <citation type="submission" date="2020-06" db="EMBL/GenBank/DDBJ databases">
        <authorList>
            <consortium name="Plant Systems Biology data submission"/>
        </authorList>
    </citation>
    <scope>NUCLEOTIDE SEQUENCE</scope>
    <source>
        <strain evidence="3">D6</strain>
    </source>
</reference>
<feature type="transmembrane region" description="Helical" evidence="2">
    <location>
        <begin position="297"/>
        <end position="318"/>
    </location>
</feature>
<feature type="transmembrane region" description="Helical" evidence="2">
    <location>
        <begin position="504"/>
        <end position="523"/>
    </location>
</feature>
<evidence type="ECO:0000256" key="2">
    <source>
        <dbReference type="SAM" id="Phobius"/>
    </source>
</evidence>
<feature type="transmembrane region" description="Helical" evidence="2">
    <location>
        <begin position="390"/>
        <end position="406"/>
    </location>
</feature>
<sequence length="650" mass="71687">MFSFGGSSKKSKESKMAEDNKAESTSNSNNSQLTDEAKQELLEQRQRQSLLKERQDELDQQLILLEAQLRAAREQIHHEKAGKRKIFHSLVKVANELKKTRQESGPIMEANEYANQPWYQGGIWRNQVQVLPGVAATRQSHQQRGGQAVSLSDLFLDLVIVTAFTRVGQAISSNQTINLASVLYFAVFWTIWSKEASYSSRFDTSDLSAKVSTLVTCFAVLFGSLSASAPLDATGATRIMMVGAFCAILNCLLHVRIAVFFGEAAPVENIMMGSAEPKSRQSVARVTETRQHVRSYAIFNIAMTLMEAIVWIIGVLVVPETSPLRWLIFAAGIILAMRVPRAFLANDFHAARSKRGVLFILLLGFLMQSVIVVASEFFQYDSPTGPDYTFIGASCLILFCIKLLYVEDSNTSNSQDHALLVNRTAAFLFNLGHFCLLFSTTVMGSGLNLVTHEYLAAAAALPGPSKQMVMGGFSAVVLSNYFIKSMHVKRVPSYDNITHRRMFIMAYVAELIVTLVIVIVTAMVCSGTGGGYLQTLSENDLELLFLLSGLALFLVLISWLDQGVELTLYDSAEDSQEYLIQPFGLWSFCLESEVTDEAMLEDLVADDMTLSRRLSAVSPLLGSSSAAFLKQELKNTEGYGSMAGISEEQV</sequence>
<feature type="transmembrane region" description="Helical" evidence="2">
    <location>
        <begin position="543"/>
        <end position="560"/>
    </location>
</feature>
<feature type="transmembrane region" description="Helical" evidence="2">
    <location>
        <begin position="356"/>
        <end position="378"/>
    </location>
</feature>
<comment type="caution">
    <text evidence="3">The sequence shown here is derived from an EMBL/GenBank/DDBJ whole genome shotgun (WGS) entry which is preliminary data.</text>
</comment>
<feature type="transmembrane region" description="Helical" evidence="2">
    <location>
        <begin position="207"/>
        <end position="227"/>
    </location>
</feature>
<organism evidence="3 4">
    <name type="scientific">Seminavis robusta</name>
    <dbReference type="NCBI Taxonomy" id="568900"/>
    <lineage>
        <taxon>Eukaryota</taxon>
        <taxon>Sar</taxon>
        <taxon>Stramenopiles</taxon>
        <taxon>Ochrophyta</taxon>
        <taxon>Bacillariophyta</taxon>
        <taxon>Bacillariophyceae</taxon>
        <taxon>Bacillariophycidae</taxon>
        <taxon>Naviculales</taxon>
        <taxon>Naviculaceae</taxon>
        <taxon>Seminavis</taxon>
    </lineage>
</organism>
<evidence type="ECO:0000256" key="1">
    <source>
        <dbReference type="SAM" id="MobiDB-lite"/>
    </source>
</evidence>
<accession>A0A9N8F356</accession>
<dbReference type="Pfam" id="PF06772">
    <property type="entry name" value="LtrA"/>
    <property type="match status" value="1"/>
</dbReference>
<feature type="compositionally biased region" description="Basic and acidic residues" evidence="1">
    <location>
        <begin position="10"/>
        <end position="22"/>
    </location>
</feature>
<feature type="transmembrane region" description="Helical" evidence="2">
    <location>
        <begin position="239"/>
        <end position="262"/>
    </location>
</feature>
<evidence type="ECO:0000313" key="4">
    <source>
        <dbReference type="Proteomes" id="UP001153069"/>
    </source>
</evidence>
<keyword evidence="4" id="KW-1185">Reference proteome</keyword>
<name>A0A9N8F356_9STRA</name>
<gene>
    <name evidence="3" type="ORF">SEMRO_3000_G341930.1</name>
</gene>
<protein>
    <submittedName>
        <fullName evidence="3">Uncharacterized protein</fullName>
    </submittedName>
</protein>
<dbReference type="Proteomes" id="UP001153069">
    <property type="component" value="Unassembled WGS sequence"/>
</dbReference>
<feature type="transmembrane region" description="Helical" evidence="2">
    <location>
        <begin position="467"/>
        <end position="483"/>
    </location>
</feature>
<dbReference type="OrthoDB" id="38461at2759"/>
<proteinExistence type="predicted"/>
<dbReference type="InterPro" id="IPR010640">
    <property type="entry name" value="Low_temperature_requirement_A"/>
</dbReference>
<evidence type="ECO:0000313" key="3">
    <source>
        <dbReference type="EMBL" id="CAB9530709.1"/>
    </source>
</evidence>
<keyword evidence="2" id="KW-1133">Transmembrane helix</keyword>
<feature type="region of interest" description="Disordered" evidence="1">
    <location>
        <begin position="1"/>
        <end position="41"/>
    </location>
</feature>
<dbReference type="EMBL" id="CAICTM010002998">
    <property type="protein sequence ID" value="CAB9530709.1"/>
    <property type="molecule type" value="Genomic_DNA"/>
</dbReference>
<dbReference type="AlphaFoldDB" id="A0A9N8F356"/>
<feature type="compositionally biased region" description="Polar residues" evidence="1">
    <location>
        <begin position="23"/>
        <end position="34"/>
    </location>
</feature>